<protein>
    <recommendedName>
        <fullName evidence="4">EGF-like domain-containing protein</fullName>
    </recommendedName>
</protein>
<proteinExistence type="predicted"/>
<evidence type="ECO:0000256" key="1">
    <source>
        <dbReference type="SAM" id="Phobius"/>
    </source>
</evidence>
<reference evidence="2" key="1">
    <citation type="submission" date="2022-08" db="UniProtKB">
        <authorList>
            <consortium name="EnsemblMetazoa"/>
        </authorList>
    </citation>
    <scope>IDENTIFICATION</scope>
    <source>
        <strain evidence="2">05x7-T-G4-1.051#20</strain>
    </source>
</reference>
<dbReference type="Gene3D" id="2.170.300.10">
    <property type="entry name" value="Tie2 ligand-binding domain superfamily"/>
    <property type="match status" value="1"/>
</dbReference>
<evidence type="ECO:0000313" key="2">
    <source>
        <dbReference type="EnsemblMetazoa" id="G18544.1:cds"/>
    </source>
</evidence>
<organism evidence="2 3">
    <name type="scientific">Magallana gigas</name>
    <name type="common">Pacific oyster</name>
    <name type="synonym">Crassostrea gigas</name>
    <dbReference type="NCBI Taxonomy" id="29159"/>
    <lineage>
        <taxon>Eukaryota</taxon>
        <taxon>Metazoa</taxon>
        <taxon>Spiralia</taxon>
        <taxon>Lophotrochozoa</taxon>
        <taxon>Mollusca</taxon>
        <taxon>Bivalvia</taxon>
        <taxon>Autobranchia</taxon>
        <taxon>Pteriomorphia</taxon>
        <taxon>Ostreida</taxon>
        <taxon>Ostreoidea</taxon>
        <taxon>Ostreidae</taxon>
        <taxon>Magallana</taxon>
    </lineage>
</organism>
<evidence type="ECO:0008006" key="4">
    <source>
        <dbReference type="Google" id="ProtNLM"/>
    </source>
</evidence>
<keyword evidence="3" id="KW-1185">Reference proteome</keyword>
<dbReference type="Proteomes" id="UP000005408">
    <property type="component" value="Unassembled WGS sequence"/>
</dbReference>
<dbReference type="EnsemblMetazoa" id="G18544.1">
    <property type="protein sequence ID" value="G18544.1:cds"/>
    <property type="gene ID" value="G18544"/>
</dbReference>
<keyword evidence="1" id="KW-0472">Membrane</keyword>
<keyword evidence="1" id="KW-1133">Transmembrane helix</keyword>
<accession>A0A8W8JE40</accession>
<name>A0A8W8JE40_MAGGI</name>
<feature type="transmembrane region" description="Helical" evidence="1">
    <location>
        <begin position="94"/>
        <end position="114"/>
    </location>
</feature>
<dbReference type="AlphaFoldDB" id="A0A8W8JE40"/>
<evidence type="ECO:0000313" key="3">
    <source>
        <dbReference type="Proteomes" id="UP000005408"/>
    </source>
</evidence>
<keyword evidence="1" id="KW-0812">Transmembrane</keyword>
<sequence>MSVGDVLTCGTPPMCCPRYQNDLKHNLCSKCLSGYQGPNCSYACRYPNYGDDCQSFCDCVELQCDHITGCRQLSELHNCTTKNPHMTDRSNSRMMTISVCILMGVFILIIGFYFKVKSMQSTYLTYSLQFREQNTNKMSDTRLLSSNV</sequence>